<organism evidence="1 2">
    <name type="scientific">Vibrio ishigakensis</name>
    <dbReference type="NCBI Taxonomy" id="1481914"/>
    <lineage>
        <taxon>Bacteria</taxon>
        <taxon>Pseudomonadati</taxon>
        <taxon>Pseudomonadota</taxon>
        <taxon>Gammaproteobacteria</taxon>
        <taxon>Vibrionales</taxon>
        <taxon>Vibrionaceae</taxon>
        <taxon>Vibrio</taxon>
    </lineage>
</organism>
<gene>
    <name evidence="1" type="ORF">JCM19232_4968</name>
</gene>
<proteinExistence type="predicted"/>
<protein>
    <submittedName>
        <fullName evidence="1">Uncharacterized protein</fullName>
    </submittedName>
</protein>
<comment type="caution">
    <text evidence="1">The sequence shown here is derived from an EMBL/GenBank/DDBJ whole genome shotgun (WGS) entry which is preliminary data.</text>
</comment>
<accession>A0A0B8PQR3</accession>
<evidence type="ECO:0000313" key="1">
    <source>
        <dbReference type="EMBL" id="GAM65468.1"/>
    </source>
</evidence>
<reference evidence="1 2" key="1">
    <citation type="submission" date="2015-01" db="EMBL/GenBank/DDBJ databases">
        <title>Vibrio sp. C5 JCM 19232 whole genome shotgun sequence.</title>
        <authorList>
            <person name="Sawabe T."/>
            <person name="Meirelles P."/>
            <person name="Feng G."/>
            <person name="Sayaka M."/>
            <person name="Hattori M."/>
            <person name="Ohkuma M."/>
        </authorList>
    </citation>
    <scope>NUCLEOTIDE SEQUENCE [LARGE SCALE GENOMIC DNA]</scope>
    <source>
        <strain evidence="1 2">JCM19232</strain>
    </source>
</reference>
<dbReference type="EMBL" id="BBSA01000020">
    <property type="protein sequence ID" value="GAM65468.1"/>
    <property type="molecule type" value="Genomic_DNA"/>
</dbReference>
<name>A0A0B8PQR3_9VIBR</name>
<sequence length="52" mass="6155">MKVPTPLPLYPIEKAFSFTSEETRFTQEEPVTKKNWLLNVNHLRILKEARRG</sequence>
<reference evidence="1 2" key="2">
    <citation type="submission" date="2015-01" db="EMBL/GenBank/DDBJ databases">
        <authorList>
            <consortium name="NBRP consortium"/>
            <person name="Sawabe T."/>
            <person name="Meirelles P."/>
            <person name="Feng G."/>
            <person name="Sayaka M."/>
            <person name="Hattori M."/>
            <person name="Ohkuma M."/>
        </authorList>
    </citation>
    <scope>NUCLEOTIDE SEQUENCE [LARGE SCALE GENOMIC DNA]</scope>
    <source>
        <strain evidence="1 2">JCM19232</strain>
    </source>
</reference>
<evidence type="ECO:0000313" key="2">
    <source>
        <dbReference type="Proteomes" id="UP000031670"/>
    </source>
</evidence>
<dbReference type="Proteomes" id="UP000031670">
    <property type="component" value="Unassembled WGS sequence"/>
</dbReference>
<dbReference type="AlphaFoldDB" id="A0A0B8PQR3"/>